<dbReference type="InterPro" id="IPR008538">
    <property type="entry name" value="Uma2"/>
</dbReference>
<gene>
    <name evidence="2" type="ORF">F6J89_03345</name>
</gene>
<name>A0A6B3N9B2_9CYAN</name>
<keyword evidence="2" id="KW-0378">Hydrolase</keyword>
<dbReference type="PANTHER" id="PTHR35400">
    <property type="entry name" value="SLR1083 PROTEIN"/>
    <property type="match status" value="1"/>
</dbReference>
<feature type="domain" description="Putative restriction endonuclease" evidence="1">
    <location>
        <begin position="20"/>
        <end position="193"/>
    </location>
</feature>
<accession>A0A6B3N9B2</accession>
<dbReference type="GO" id="GO:0004519">
    <property type="term" value="F:endonuclease activity"/>
    <property type="evidence" value="ECO:0007669"/>
    <property type="project" value="UniProtKB-KW"/>
</dbReference>
<evidence type="ECO:0000259" key="1">
    <source>
        <dbReference type="Pfam" id="PF05685"/>
    </source>
</evidence>
<dbReference type="AlphaFoldDB" id="A0A6B3N9B2"/>
<dbReference type="Gene3D" id="3.90.1570.10">
    <property type="entry name" value="tt1808, chain A"/>
    <property type="match status" value="1"/>
</dbReference>
<evidence type="ECO:0000313" key="2">
    <source>
        <dbReference type="EMBL" id="NER26674.1"/>
    </source>
</evidence>
<keyword evidence="2" id="KW-0255">Endonuclease</keyword>
<reference evidence="2" key="1">
    <citation type="submission" date="2019-11" db="EMBL/GenBank/DDBJ databases">
        <title>Genomic insights into an expanded diversity of filamentous marine cyanobacteria reveals the extraordinary biosynthetic potential of Moorea and Okeania.</title>
        <authorList>
            <person name="Ferreira Leao T."/>
            <person name="Wang M."/>
            <person name="Moss N."/>
            <person name="Da Silva R."/>
            <person name="Sanders J."/>
            <person name="Nurk S."/>
            <person name="Gurevich A."/>
            <person name="Humphrey G."/>
            <person name="Reher R."/>
            <person name="Zhu Q."/>
            <person name="Belda-Ferre P."/>
            <person name="Glukhov E."/>
            <person name="Rex R."/>
            <person name="Dorrestein P.C."/>
            <person name="Knight R."/>
            <person name="Pevzner P."/>
            <person name="Gerwick W.H."/>
            <person name="Gerwick L."/>
        </authorList>
    </citation>
    <scope>NUCLEOTIDE SEQUENCE</scope>
    <source>
        <strain evidence="2">SIO1C4</strain>
    </source>
</reference>
<comment type="caution">
    <text evidence="2">The sequence shown here is derived from an EMBL/GenBank/DDBJ whole genome shotgun (WGS) entry which is preliminary data.</text>
</comment>
<dbReference type="InterPro" id="IPR011335">
    <property type="entry name" value="Restrct_endonuc-II-like"/>
</dbReference>
<dbReference type="InterPro" id="IPR012296">
    <property type="entry name" value="Nuclease_put_TT1808"/>
</dbReference>
<dbReference type="SUPFAM" id="SSF52980">
    <property type="entry name" value="Restriction endonuclease-like"/>
    <property type="match status" value="1"/>
</dbReference>
<organism evidence="2">
    <name type="scientific">Symploca sp. SIO1C4</name>
    <dbReference type="NCBI Taxonomy" id="2607765"/>
    <lineage>
        <taxon>Bacteria</taxon>
        <taxon>Bacillati</taxon>
        <taxon>Cyanobacteriota</taxon>
        <taxon>Cyanophyceae</taxon>
        <taxon>Coleofasciculales</taxon>
        <taxon>Coleofasciculaceae</taxon>
        <taxon>Symploca</taxon>
    </lineage>
</organism>
<dbReference type="CDD" id="cd06260">
    <property type="entry name" value="DUF820-like"/>
    <property type="match status" value="1"/>
</dbReference>
<dbReference type="Pfam" id="PF05685">
    <property type="entry name" value="Uma2"/>
    <property type="match status" value="1"/>
</dbReference>
<dbReference type="PANTHER" id="PTHR35400:SF3">
    <property type="entry name" value="SLL1072 PROTEIN"/>
    <property type="match status" value="1"/>
</dbReference>
<protein>
    <submittedName>
        <fullName evidence="2">Uma2 family endonuclease</fullName>
    </submittedName>
</protein>
<keyword evidence="2" id="KW-0540">Nuclease</keyword>
<dbReference type="EMBL" id="JAAHFQ010000042">
    <property type="protein sequence ID" value="NER26674.1"/>
    <property type="molecule type" value="Genomic_DNA"/>
</dbReference>
<sequence>MTIAANQVPPLENGDCLNRDQFERRYQATSNLKKAELIEGIVYVSPAALRFRSHAQPHSNLIGWLWSYKIATPVVELGIEPTVRLDLDNEPQPDGVLLIPHSAGGQSSLSDDDYIEGAPELVAEIAASIAAIDLHLKKNIYRRNGVKEYIVWQIFENKLDWFCLQQGEYVPIASNVDGVVKSLAFPGLWLAVESLLKGEMQQVLALLQQGLNSAEHQEL</sequence>
<proteinExistence type="predicted"/>